<organism evidence="1 2">
    <name type="scientific">Linum tenue</name>
    <dbReference type="NCBI Taxonomy" id="586396"/>
    <lineage>
        <taxon>Eukaryota</taxon>
        <taxon>Viridiplantae</taxon>
        <taxon>Streptophyta</taxon>
        <taxon>Embryophyta</taxon>
        <taxon>Tracheophyta</taxon>
        <taxon>Spermatophyta</taxon>
        <taxon>Magnoliopsida</taxon>
        <taxon>eudicotyledons</taxon>
        <taxon>Gunneridae</taxon>
        <taxon>Pentapetalae</taxon>
        <taxon>rosids</taxon>
        <taxon>fabids</taxon>
        <taxon>Malpighiales</taxon>
        <taxon>Linaceae</taxon>
        <taxon>Linum</taxon>
    </lineage>
</organism>
<accession>A0AAV0JTV8</accession>
<evidence type="ECO:0000313" key="1">
    <source>
        <dbReference type="EMBL" id="CAI0413405.1"/>
    </source>
</evidence>
<dbReference type="AlphaFoldDB" id="A0AAV0JTV8"/>
<comment type="caution">
    <text evidence="1">The sequence shown here is derived from an EMBL/GenBank/DDBJ whole genome shotgun (WGS) entry which is preliminary data.</text>
</comment>
<dbReference type="Proteomes" id="UP001154282">
    <property type="component" value="Unassembled WGS sequence"/>
</dbReference>
<reference evidence="1" key="1">
    <citation type="submission" date="2022-08" db="EMBL/GenBank/DDBJ databases">
        <authorList>
            <person name="Gutierrez-Valencia J."/>
        </authorList>
    </citation>
    <scope>NUCLEOTIDE SEQUENCE</scope>
</reference>
<evidence type="ECO:0000313" key="2">
    <source>
        <dbReference type="Proteomes" id="UP001154282"/>
    </source>
</evidence>
<proteinExistence type="predicted"/>
<keyword evidence="2" id="KW-1185">Reference proteome</keyword>
<gene>
    <name evidence="1" type="ORF">LITE_LOCUS15929</name>
</gene>
<dbReference type="EMBL" id="CAMGYJ010000005">
    <property type="protein sequence ID" value="CAI0413405.1"/>
    <property type="molecule type" value="Genomic_DNA"/>
</dbReference>
<name>A0AAV0JTV8_9ROSI</name>
<sequence length="123" mass="13836">MSSLDRACVRISGRRHLSNSKDRSGGRLITPVRVAAGRLMKLFQGLTSARTLELHLDTFEILESIHESFEFQTSPFTRLKTLAINVECKEKSFDIPYSLSRYFFGNPSNKETNNATLSNGNHG</sequence>
<protein>
    <submittedName>
        <fullName evidence="1">Uncharacterized protein</fullName>
    </submittedName>
</protein>